<dbReference type="InterPro" id="IPR035919">
    <property type="entry name" value="EAL_sf"/>
</dbReference>
<dbReference type="EMBL" id="MAJU01000031">
    <property type="protein sequence ID" value="OCH17074.1"/>
    <property type="molecule type" value="Genomic_DNA"/>
</dbReference>
<dbReference type="PROSITE" id="PS50887">
    <property type="entry name" value="GGDEF"/>
    <property type="match status" value="1"/>
</dbReference>
<comment type="caution">
    <text evidence="3">The sequence shown here is derived from an EMBL/GenBank/DDBJ whole genome shotgun (WGS) entry which is preliminary data.</text>
</comment>
<dbReference type="InterPro" id="IPR001633">
    <property type="entry name" value="EAL_dom"/>
</dbReference>
<gene>
    <name evidence="3" type="ORF">A6E04_19675</name>
</gene>
<dbReference type="SMART" id="SM00052">
    <property type="entry name" value="EAL"/>
    <property type="match status" value="1"/>
</dbReference>
<dbReference type="Pfam" id="PF00990">
    <property type="entry name" value="GGDEF"/>
    <property type="match status" value="1"/>
</dbReference>
<dbReference type="InterPro" id="IPR043128">
    <property type="entry name" value="Rev_trsase/Diguanyl_cyclase"/>
</dbReference>
<reference evidence="3 4" key="1">
    <citation type="submission" date="2016-06" db="EMBL/GenBank/DDBJ databases">
        <authorList>
            <person name="Kjaerup R.B."/>
            <person name="Dalgaard T.S."/>
            <person name="Juul-Madsen H.R."/>
        </authorList>
    </citation>
    <scope>NUCLEOTIDE SEQUENCE [LARGE SCALE GENOMIC DNA]</scope>
    <source>
        <strain evidence="3 4">1S159</strain>
    </source>
</reference>
<dbReference type="InterPro" id="IPR050706">
    <property type="entry name" value="Cyclic-di-GMP_PDE-like"/>
</dbReference>
<dbReference type="RefSeq" id="WP_065612174.1">
    <property type="nucleotide sequence ID" value="NZ_CAWMPN010000031.1"/>
</dbReference>
<dbReference type="PROSITE" id="PS50883">
    <property type="entry name" value="EAL"/>
    <property type="match status" value="1"/>
</dbReference>
<dbReference type="Gene3D" id="3.30.70.270">
    <property type="match status" value="1"/>
</dbReference>
<evidence type="ECO:0000259" key="2">
    <source>
        <dbReference type="PROSITE" id="PS50887"/>
    </source>
</evidence>
<dbReference type="OrthoDB" id="9812358at2"/>
<protein>
    <submittedName>
        <fullName evidence="3">Diguanylate cyclase</fullName>
    </submittedName>
</protein>
<dbReference type="PANTHER" id="PTHR33121">
    <property type="entry name" value="CYCLIC DI-GMP PHOSPHODIESTERASE PDEF"/>
    <property type="match status" value="1"/>
</dbReference>
<feature type="domain" description="GGDEF" evidence="2">
    <location>
        <begin position="443"/>
        <end position="567"/>
    </location>
</feature>
<dbReference type="SUPFAM" id="SSF55073">
    <property type="entry name" value="Nucleotide cyclase"/>
    <property type="match status" value="1"/>
</dbReference>
<organism evidence="3 4">
    <name type="scientific">Aliivibrio logei</name>
    <name type="common">Vibrio logei</name>
    <dbReference type="NCBI Taxonomy" id="688"/>
    <lineage>
        <taxon>Bacteria</taxon>
        <taxon>Pseudomonadati</taxon>
        <taxon>Pseudomonadota</taxon>
        <taxon>Gammaproteobacteria</taxon>
        <taxon>Vibrionales</taxon>
        <taxon>Vibrionaceae</taxon>
        <taxon>Aliivibrio</taxon>
    </lineage>
</organism>
<dbReference type="SMART" id="SM00267">
    <property type="entry name" value="GGDEF"/>
    <property type="match status" value="1"/>
</dbReference>
<dbReference type="Pfam" id="PF00563">
    <property type="entry name" value="EAL"/>
    <property type="match status" value="1"/>
</dbReference>
<dbReference type="NCBIfam" id="TIGR00254">
    <property type="entry name" value="GGDEF"/>
    <property type="match status" value="1"/>
</dbReference>
<dbReference type="AlphaFoldDB" id="A0A1B9NTN4"/>
<dbReference type="InterPro" id="IPR029787">
    <property type="entry name" value="Nucleotide_cyclase"/>
</dbReference>
<dbReference type="Gene3D" id="3.20.20.450">
    <property type="entry name" value="EAL domain"/>
    <property type="match status" value="1"/>
</dbReference>
<proteinExistence type="predicted"/>
<dbReference type="STRING" id="688.A6E04_19675"/>
<dbReference type="CDD" id="cd01949">
    <property type="entry name" value="GGDEF"/>
    <property type="match status" value="1"/>
</dbReference>
<dbReference type="InterPro" id="IPR000160">
    <property type="entry name" value="GGDEF_dom"/>
</dbReference>
<name>A0A1B9NTN4_ALILO</name>
<dbReference type="PANTHER" id="PTHR33121:SF79">
    <property type="entry name" value="CYCLIC DI-GMP PHOSPHODIESTERASE PDED-RELATED"/>
    <property type="match status" value="1"/>
</dbReference>
<feature type="domain" description="EAL" evidence="1">
    <location>
        <begin position="1"/>
        <end position="232"/>
    </location>
</feature>
<dbReference type="Proteomes" id="UP000093523">
    <property type="component" value="Unassembled WGS sequence"/>
</dbReference>
<dbReference type="GO" id="GO:0071111">
    <property type="term" value="F:cyclic-guanylate-specific phosphodiesterase activity"/>
    <property type="evidence" value="ECO:0007669"/>
    <property type="project" value="InterPro"/>
</dbReference>
<evidence type="ECO:0000259" key="1">
    <source>
        <dbReference type="PROSITE" id="PS50883"/>
    </source>
</evidence>
<evidence type="ECO:0000313" key="4">
    <source>
        <dbReference type="Proteomes" id="UP000093523"/>
    </source>
</evidence>
<dbReference type="CDD" id="cd01948">
    <property type="entry name" value="EAL"/>
    <property type="match status" value="1"/>
</dbReference>
<evidence type="ECO:0000313" key="3">
    <source>
        <dbReference type="EMBL" id="OCH17074.1"/>
    </source>
</evidence>
<accession>A0A1B9NTN4</accession>
<sequence>MISNCSFLYQPKIQCGNIIGVEALLRVPGTSNIENYVSMITNKPLFDLSVITKVLEDRRLYHSNVGLSFPVSINISIQSLESDFFIHEMFKILENEEDITLEITENDDYLSLIKVKESMDLLKSLGIKFSLDDFGKGFSDIEHVLSLEFNEIKIDGSLIKNIENDFYNYRHLKYILDELEDINNFHLVVERVENKQQFDLIESFGKKVTYQGFFFSKPLPLLDIKITNKQQVNTCFVNDKLVLEKRLYDLIKCSDATECEILINDIHEIDNFNNLGSRVSECLSVPEIKENLIKKYNKLSISSSSPEILFFKSYLNCMSRLVIIRDSEGNALFNNQAHIDFMGTDLVGMPLSDVYETFGQYKGCITLDKNLIESKSNFFTVRESVDFNGKVKSYYTFRQKINHYGKILVITIVYDEDDRDTFPQDTLTGCFDRTILNSYYMNNFNMVAFIDLDGFKKINDNFSHQFGDDCLSQFVMYLKNELREEDLIIRYGGDEFLIFTKWDDIDMFESRLNLIRHKIERLFKFNDIDVSFSYGIDNLSKGIESAINCADKKMYINKSRNNLNKSL</sequence>
<dbReference type="SUPFAM" id="SSF141868">
    <property type="entry name" value="EAL domain-like"/>
    <property type="match status" value="1"/>
</dbReference>